<evidence type="ECO:0000256" key="2">
    <source>
        <dbReference type="ARBA" id="ARBA00008100"/>
    </source>
</evidence>
<keyword evidence="14" id="KW-1185">Reference proteome</keyword>
<evidence type="ECO:0000256" key="6">
    <source>
        <dbReference type="ARBA" id="ARBA00022741"/>
    </source>
</evidence>
<dbReference type="GO" id="GO:0006750">
    <property type="term" value="P:glutathione biosynthetic process"/>
    <property type="evidence" value="ECO:0007669"/>
    <property type="project" value="UniProtKB-UniRule"/>
</dbReference>
<dbReference type="FunFam" id="3.30.590.50:FF:000002">
    <property type="entry name" value="Glutamate--cysteine ligase catalytic subunit"/>
    <property type="match status" value="1"/>
</dbReference>
<keyword evidence="12" id="KW-0472">Membrane</keyword>
<evidence type="ECO:0000256" key="12">
    <source>
        <dbReference type="SAM" id="Phobius"/>
    </source>
</evidence>
<dbReference type="SUPFAM" id="SSF55931">
    <property type="entry name" value="Glutamine synthetase/guanido kinase"/>
    <property type="match status" value="1"/>
</dbReference>
<comment type="similarity">
    <text evidence="2 10">Belongs to the glutamate--cysteine ligase type 3 family.</text>
</comment>
<feature type="region of interest" description="Disordered" evidence="11">
    <location>
        <begin position="745"/>
        <end position="774"/>
    </location>
</feature>
<comment type="caution">
    <text evidence="13">The sequence shown here is derived from an EMBL/GenBank/DDBJ whole genome shotgun (WGS) entry which is preliminary data.</text>
</comment>
<dbReference type="InterPro" id="IPR004308">
    <property type="entry name" value="GCS"/>
</dbReference>
<accession>A0AB34JW61</accession>
<dbReference type="PANTHER" id="PTHR11164">
    <property type="entry name" value="GLUTAMATE CYSTEINE LIGASE"/>
    <property type="match status" value="1"/>
</dbReference>
<dbReference type="GO" id="GO:0005524">
    <property type="term" value="F:ATP binding"/>
    <property type="evidence" value="ECO:0007669"/>
    <property type="project" value="UniProtKB-UniRule"/>
</dbReference>
<feature type="compositionally biased region" description="Polar residues" evidence="11">
    <location>
        <begin position="760"/>
        <end position="774"/>
    </location>
</feature>
<evidence type="ECO:0000256" key="11">
    <source>
        <dbReference type="SAM" id="MobiDB-lite"/>
    </source>
</evidence>
<keyword evidence="12" id="KW-0812">Transmembrane</keyword>
<dbReference type="GO" id="GO:0004357">
    <property type="term" value="F:glutamate-cysteine ligase activity"/>
    <property type="evidence" value="ECO:0007669"/>
    <property type="project" value="UniProtKB-UniRule"/>
</dbReference>
<protein>
    <recommendedName>
        <fullName evidence="3 10">Glutamate--cysteine ligase</fullName>
        <ecNumber evidence="3 10">6.3.2.2</ecNumber>
    </recommendedName>
    <alternativeName>
        <fullName evidence="9 10">Gamma-ECS</fullName>
    </alternativeName>
    <alternativeName>
        <fullName evidence="8 10">Gamma-glutamylcysteine synthetase</fullName>
    </alternativeName>
</protein>
<dbReference type="EC" id="6.3.2.2" evidence="3 10"/>
<gene>
    <name evidence="13" type="ORF">AB1Y20_020018</name>
</gene>
<dbReference type="Proteomes" id="UP001515480">
    <property type="component" value="Unassembled WGS sequence"/>
</dbReference>
<evidence type="ECO:0000256" key="8">
    <source>
        <dbReference type="ARBA" id="ARBA00030585"/>
    </source>
</evidence>
<evidence type="ECO:0000256" key="10">
    <source>
        <dbReference type="RuleBase" id="RU367135"/>
    </source>
</evidence>
<evidence type="ECO:0000256" key="7">
    <source>
        <dbReference type="ARBA" id="ARBA00022840"/>
    </source>
</evidence>
<keyword evidence="4 10" id="KW-0436">Ligase</keyword>
<evidence type="ECO:0000256" key="9">
    <source>
        <dbReference type="ARBA" id="ARBA00032122"/>
    </source>
</evidence>
<evidence type="ECO:0000256" key="1">
    <source>
        <dbReference type="ARBA" id="ARBA00005006"/>
    </source>
</evidence>
<dbReference type="PANTHER" id="PTHR11164:SF0">
    <property type="entry name" value="GLUTAMATE--CYSTEINE LIGASE CATALYTIC SUBUNIT"/>
    <property type="match status" value="1"/>
</dbReference>
<proteinExistence type="inferred from homology"/>
<sequence length="774" mass="86318">MLHRRPARFFPEAKGGPSKDLMGFLEVGKPFGWRESREVIEYVRTHGVAQFIAIYNKVKNIENDELLWGDELEYGIFIVDEAAGTVKLSLRSAEILATLTEREAKSEAETGCHWVPEYGSWMVEGTPARPYSGFANDLLRVESNMRNRRARLLAALRPGEVCPTLPCFPMLGVGDFTQPAAPPGGPFTESLFVPDLVINPHPRFGALTQNIRTRRGEKVDIRMPRFRDTKTPTGTGPGGPPPTSLQAALEMDEVYMDAMAFGMGCCCLQVTFQARDVQESRHLYDHLAVLSPIMLALTAATPVARGTLLDTDARWDIISASVDDRTPAERGGDCTACDEGEAEGEGIYSAQMAGGGRRPLRKSRYDSISSYICTHLATDQLECNQRLNDIDHPVDEAALQQLLDGGVDELLARHIAHLFVRDPLVVFHGRVELNDDEHVDHFENLQSTNWQTVRWKPPPASSKRLGGSADIGWRVEFRSMEIQLTDFENAAFTVFIVLVSRVILYFGLNLYVPISKVDENMKRAQRRDALHTQKFHFRQSITSAVPCSHRKMPSAKRQRLQQDAKKQFGQGCSSTEMSIREILMGNGKCYKGLVPMIMAYLHAVGADTRSLHTIESYMDFIVARASGELLTPAAWIRSFVRAHPDYKHDSVVSPRIAADLMTKCHRVGVGSEKAPELHGAFSIAPIRANDAYSAPLVSDPKVDDKETLLGDLVDHYTERTHLTLEKRKLESQIGELTTQLEQRRAELKRVDSKLDKLNERQTSAQSASPAPLNS</sequence>
<feature type="compositionally biased region" description="Basic and acidic residues" evidence="11">
    <location>
        <begin position="745"/>
        <end position="759"/>
    </location>
</feature>
<name>A0AB34JW61_PRYPA</name>
<evidence type="ECO:0000256" key="5">
    <source>
        <dbReference type="ARBA" id="ARBA00022684"/>
    </source>
</evidence>
<comment type="pathway">
    <text evidence="1 10">Sulfur metabolism; glutathione biosynthesis; glutathione from L-cysteine and L-glutamate: step 1/2.</text>
</comment>
<keyword evidence="7 10" id="KW-0067">ATP-binding</keyword>
<dbReference type="Pfam" id="PF03074">
    <property type="entry name" value="GCS"/>
    <property type="match status" value="1"/>
</dbReference>
<evidence type="ECO:0000313" key="13">
    <source>
        <dbReference type="EMBL" id="KAL1525147.1"/>
    </source>
</evidence>
<comment type="catalytic activity">
    <reaction evidence="10">
        <text>L-cysteine + L-glutamate + ATP = gamma-L-glutamyl-L-cysteine + ADP + phosphate + H(+)</text>
        <dbReference type="Rhea" id="RHEA:13285"/>
        <dbReference type="ChEBI" id="CHEBI:15378"/>
        <dbReference type="ChEBI" id="CHEBI:29985"/>
        <dbReference type="ChEBI" id="CHEBI:30616"/>
        <dbReference type="ChEBI" id="CHEBI:35235"/>
        <dbReference type="ChEBI" id="CHEBI:43474"/>
        <dbReference type="ChEBI" id="CHEBI:58173"/>
        <dbReference type="ChEBI" id="CHEBI:456216"/>
        <dbReference type="EC" id="6.3.2.2"/>
    </reaction>
</comment>
<keyword evidence="6 10" id="KW-0547">Nucleotide-binding</keyword>
<dbReference type="EMBL" id="JBGBPQ010000004">
    <property type="protein sequence ID" value="KAL1525147.1"/>
    <property type="molecule type" value="Genomic_DNA"/>
</dbReference>
<dbReference type="AlphaFoldDB" id="A0AB34JW61"/>
<dbReference type="Gene3D" id="3.30.590.50">
    <property type="match status" value="2"/>
</dbReference>
<evidence type="ECO:0000313" key="14">
    <source>
        <dbReference type="Proteomes" id="UP001515480"/>
    </source>
</evidence>
<organism evidence="13 14">
    <name type="scientific">Prymnesium parvum</name>
    <name type="common">Toxic golden alga</name>
    <dbReference type="NCBI Taxonomy" id="97485"/>
    <lineage>
        <taxon>Eukaryota</taxon>
        <taxon>Haptista</taxon>
        <taxon>Haptophyta</taxon>
        <taxon>Prymnesiophyceae</taxon>
        <taxon>Prymnesiales</taxon>
        <taxon>Prymnesiaceae</taxon>
        <taxon>Prymnesium</taxon>
    </lineage>
</organism>
<keyword evidence="12" id="KW-1133">Transmembrane helix</keyword>
<feature type="transmembrane region" description="Helical" evidence="12">
    <location>
        <begin position="490"/>
        <end position="512"/>
    </location>
</feature>
<evidence type="ECO:0000256" key="3">
    <source>
        <dbReference type="ARBA" id="ARBA00012220"/>
    </source>
</evidence>
<evidence type="ECO:0000256" key="4">
    <source>
        <dbReference type="ARBA" id="ARBA00022598"/>
    </source>
</evidence>
<dbReference type="Gene3D" id="1.10.8.960">
    <property type="match status" value="1"/>
</dbReference>
<keyword evidence="5 10" id="KW-0317">Glutathione biosynthesis</keyword>
<dbReference type="InterPro" id="IPR014746">
    <property type="entry name" value="Gln_synth/guanido_kin_cat_dom"/>
</dbReference>
<reference evidence="13 14" key="1">
    <citation type="journal article" date="2024" name="Science">
        <title>Giant polyketide synthase enzymes in the biosynthesis of giant marine polyether toxins.</title>
        <authorList>
            <person name="Fallon T.R."/>
            <person name="Shende V.V."/>
            <person name="Wierzbicki I.H."/>
            <person name="Pendleton A.L."/>
            <person name="Watervoot N.F."/>
            <person name="Auber R.P."/>
            <person name="Gonzalez D.J."/>
            <person name="Wisecaver J.H."/>
            <person name="Moore B.S."/>
        </authorList>
    </citation>
    <scope>NUCLEOTIDE SEQUENCE [LARGE SCALE GENOMIC DNA]</scope>
    <source>
        <strain evidence="13 14">12B1</strain>
    </source>
</reference>